<dbReference type="STRING" id="314344.AL013_03955"/>
<feature type="transmembrane region" description="Helical" evidence="7">
    <location>
        <begin position="35"/>
        <end position="60"/>
    </location>
</feature>
<dbReference type="InterPro" id="IPR051791">
    <property type="entry name" value="Pra-immunoreactive"/>
</dbReference>
<evidence type="ECO:0000256" key="7">
    <source>
        <dbReference type="SAM" id="Phobius"/>
    </source>
</evidence>
<dbReference type="EMBL" id="AATS01000001">
    <property type="protein sequence ID" value="EAU55920.1"/>
    <property type="molecule type" value="Genomic_DNA"/>
</dbReference>
<evidence type="ECO:0000256" key="5">
    <source>
        <dbReference type="ARBA" id="ARBA00023136"/>
    </source>
</evidence>
<keyword evidence="4 7" id="KW-1133">Transmembrane helix</keyword>
<evidence type="ECO:0000256" key="2">
    <source>
        <dbReference type="ARBA" id="ARBA00022475"/>
    </source>
</evidence>
<dbReference type="OrthoDB" id="9793824at2"/>
<evidence type="ECO:0000256" key="3">
    <source>
        <dbReference type="ARBA" id="ARBA00022692"/>
    </source>
</evidence>
<dbReference type="AlphaFoldDB" id="Q0F3M1"/>
<dbReference type="PANTHER" id="PTHR36115">
    <property type="entry name" value="PROLINE-RICH ANTIGEN HOMOLOG-RELATED"/>
    <property type="match status" value="1"/>
</dbReference>
<feature type="transmembrane region" description="Helical" evidence="7">
    <location>
        <begin position="72"/>
        <end position="91"/>
    </location>
</feature>
<dbReference type="Pfam" id="PF06271">
    <property type="entry name" value="RDD"/>
    <property type="match status" value="1"/>
</dbReference>
<feature type="region of interest" description="Disordered" evidence="6">
    <location>
        <begin position="1"/>
        <end position="24"/>
    </location>
</feature>
<feature type="domain" description="RDD" evidence="8">
    <location>
        <begin position="32"/>
        <end position="181"/>
    </location>
</feature>
<sequence length="195" mass="21062">MSSDRTERGVAAGKQNQGDVPTGQEGRPQVVLAGIMVRFAAAVYDLGLVFALAFLIFIPITAAEQALGSMPQWIKGVLALAIFWAYFTGFWSRSGETTGMRPWRLLVVTADDGEFPTSLVASIRFAVLMLTWLASAFVILSILTGKTQNTTYATVALLPLLSLVCLALTKKRQALHDLLAGCIVVRQSAAENKSR</sequence>
<name>Q0F3M1_9PROT</name>
<feature type="transmembrane region" description="Helical" evidence="7">
    <location>
        <begin position="150"/>
        <end position="169"/>
    </location>
</feature>
<dbReference type="GO" id="GO:0005886">
    <property type="term" value="C:plasma membrane"/>
    <property type="evidence" value="ECO:0007669"/>
    <property type="project" value="UniProtKB-SubCell"/>
</dbReference>
<dbReference type="RefSeq" id="WP_009851066.1">
    <property type="nucleotide sequence ID" value="NZ_DS022295.1"/>
</dbReference>
<reference evidence="9 10" key="1">
    <citation type="submission" date="2006-09" db="EMBL/GenBank/DDBJ databases">
        <authorList>
            <person name="Emerson D."/>
            <person name="Ferriera S."/>
            <person name="Johnson J."/>
            <person name="Kravitz S."/>
            <person name="Halpern A."/>
            <person name="Remington K."/>
            <person name="Beeson K."/>
            <person name="Tran B."/>
            <person name="Rogers Y.-H."/>
            <person name="Friedman R."/>
            <person name="Venter J.C."/>
        </authorList>
    </citation>
    <scope>NUCLEOTIDE SEQUENCE [LARGE SCALE GENOMIC DNA]</scope>
    <source>
        <strain evidence="9 10">PV-1</strain>
    </source>
</reference>
<evidence type="ECO:0000259" key="8">
    <source>
        <dbReference type="Pfam" id="PF06271"/>
    </source>
</evidence>
<evidence type="ECO:0000313" key="9">
    <source>
        <dbReference type="EMBL" id="EAU55920.1"/>
    </source>
</evidence>
<keyword evidence="2" id="KW-1003">Cell membrane</keyword>
<keyword evidence="3 7" id="KW-0812">Transmembrane</keyword>
<comment type="caution">
    <text evidence="9">The sequence shown here is derived from an EMBL/GenBank/DDBJ whole genome shotgun (WGS) entry which is preliminary data.</text>
</comment>
<organism evidence="9 10">
    <name type="scientific">Mariprofundus ferrooxydans PV-1</name>
    <dbReference type="NCBI Taxonomy" id="314345"/>
    <lineage>
        <taxon>Bacteria</taxon>
        <taxon>Pseudomonadati</taxon>
        <taxon>Pseudomonadota</taxon>
        <taxon>Candidatius Mariprofundia</taxon>
        <taxon>Mariprofundales</taxon>
        <taxon>Mariprofundaceae</taxon>
        <taxon>Mariprofundus</taxon>
    </lineage>
</organism>
<keyword evidence="10" id="KW-1185">Reference proteome</keyword>
<comment type="subcellular location">
    <subcellularLocation>
        <location evidence="1">Cell membrane</location>
        <topology evidence="1">Multi-pass membrane protein</topology>
    </subcellularLocation>
</comment>
<dbReference type="eggNOG" id="COG1714">
    <property type="taxonomic scope" value="Bacteria"/>
</dbReference>
<dbReference type="Proteomes" id="UP000005297">
    <property type="component" value="Unassembled WGS sequence"/>
</dbReference>
<accession>Q0F3M1</accession>
<feature type="transmembrane region" description="Helical" evidence="7">
    <location>
        <begin position="125"/>
        <end position="144"/>
    </location>
</feature>
<evidence type="ECO:0000313" key="10">
    <source>
        <dbReference type="Proteomes" id="UP000005297"/>
    </source>
</evidence>
<evidence type="ECO:0000256" key="6">
    <source>
        <dbReference type="SAM" id="MobiDB-lite"/>
    </source>
</evidence>
<dbReference type="InParanoid" id="Q0F3M1"/>
<keyword evidence="5 7" id="KW-0472">Membrane</keyword>
<dbReference type="HOGENOM" id="CLU_1394887_0_0_0"/>
<evidence type="ECO:0000256" key="1">
    <source>
        <dbReference type="ARBA" id="ARBA00004651"/>
    </source>
</evidence>
<protein>
    <recommendedName>
        <fullName evidence="8">RDD domain-containing protein</fullName>
    </recommendedName>
</protein>
<evidence type="ECO:0000256" key="4">
    <source>
        <dbReference type="ARBA" id="ARBA00022989"/>
    </source>
</evidence>
<dbReference type="InterPro" id="IPR010432">
    <property type="entry name" value="RDD"/>
</dbReference>
<dbReference type="PANTHER" id="PTHR36115:SF10">
    <property type="entry name" value="RDD DOMAIN-CONTAINING PROTEIN"/>
    <property type="match status" value="1"/>
</dbReference>
<proteinExistence type="predicted"/>
<gene>
    <name evidence="9" type="ORF">SPV1_03848</name>
</gene>